<reference evidence="4" key="2">
    <citation type="submission" date="2023-05" db="EMBL/GenBank/DDBJ databases">
        <authorList>
            <consortium name="Lawrence Berkeley National Laboratory"/>
            <person name="Steindorff A."/>
            <person name="Hensen N."/>
            <person name="Bonometti L."/>
            <person name="Westerberg I."/>
            <person name="Brannstrom I.O."/>
            <person name="Guillou S."/>
            <person name="Cros-Aarteil S."/>
            <person name="Calhoun S."/>
            <person name="Haridas S."/>
            <person name="Kuo A."/>
            <person name="Mondo S."/>
            <person name="Pangilinan J."/>
            <person name="Riley R."/>
            <person name="Labutti K."/>
            <person name="Andreopoulos B."/>
            <person name="Lipzen A."/>
            <person name="Chen C."/>
            <person name="Yanf M."/>
            <person name="Daum C."/>
            <person name="Ng V."/>
            <person name="Clum A."/>
            <person name="Ohm R."/>
            <person name="Martin F."/>
            <person name="Silar P."/>
            <person name="Natvig D."/>
            <person name="Lalanne C."/>
            <person name="Gautier V."/>
            <person name="Ament-Velasquez S.L."/>
            <person name="Kruys A."/>
            <person name="Hutchinson M.I."/>
            <person name="Powell A.J."/>
            <person name="Barry K."/>
            <person name="Miller A.N."/>
            <person name="Grigoriev I.V."/>
            <person name="Debuchy R."/>
            <person name="Gladieux P."/>
            <person name="Thoren M.H."/>
            <person name="Johannesson H."/>
        </authorList>
    </citation>
    <scope>NUCLEOTIDE SEQUENCE</scope>
    <source>
        <strain evidence="4">PSN293</strain>
    </source>
</reference>
<evidence type="ECO:0000256" key="2">
    <source>
        <dbReference type="ARBA" id="ARBA00023043"/>
    </source>
</evidence>
<evidence type="ECO:0000313" key="5">
    <source>
        <dbReference type="Proteomes" id="UP001301769"/>
    </source>
</evidence>
<dbReference type="SMART" id="SM00248">
    <property type="entry name" value="ANK"/>
    <property type="match status" value="3"/>
</dbReference>
<evidence type="ECO:0000256" key="1">
    <source>
        <dbReference type="ARBA" id="ARBA00022737"/>
    </source>
</evidence>
<reference evidence="4" key="1">
    <citation type="journal article" date="2023" name="Mol. Phylogenet. Evol.">
        <title>Genome-scale phylogeny and comparative genomics of the fungal order Sordariales.</title>
        <authorList>
            <person name="Hensen N."/>
            <person name="Bonometti L."/>
            <person name="Westerberg I."/>
            <person name="Brannstrom I.O."/>
            <person name="Guillou S."/>
            <person name="Cros-Aarteil S."/>
            <person name="Calhoun S."/>
            <person name="Haridas S."/>
            <person name="Kuo A."/>
            <person name="Mondo S."/>
            <person name="Pangilinan J."/>
            <person name="Riley R."/>
            <person name="LaButti K."/>
            <person name="Andreopoulos B."/>
            <person name="Lipzen A."/>
            <person name="Chen C."/>
            <person name="Yan M."/>
            <person name="Daum C."/>
            <person name="Ng V."/>
            <person name="Clum A."/>
            <person name="Steindorff A."/>
            <person name="Ohm R.A."/>
            <person name="Martin F."/>
            <person name="Silar P."/>
            <person name="Natvig D.O."/>
            <person name="Lalanne C."/>
            <person name="Gautier V."/>
            <person name="Ament-Velasquez S.L."/>
            <person name="Kruys A."/>
            <person name="Hutchinson M.I."/>
            <person name="Powell A.J."/>
            <person name="Barry K."/>
            <person name="Miller A.N."/>
            <person name="Grigoriev I.V."/>
            <person name="Debuchy R."/>
            <person name="Gladieux P."/>
            <person name="Hiltunen Thoren M."/>
            <person name="Johannesson H."/>
        </authorList>
    </citation>
    <scope>NUCLEOTIDE SEQUENCE</scope>
    <source>
        <strain evidence="4">PSN293</strain>
    </source>
</reference>
<dbReference type="GO" id="GO:0005737">
    <property type="term" value="C:cytoplasm"/>
    <property type="evidence" value="ECO:0007669"/>
    <property type="project" value="TreeGrafter"/>
</dbReference>
<keyword evidence="2 3" id="KW-0040">ANK repeat</keyword>
<feature type="non-terminal residue" evidence="4">
    <location>
        <position position="1"/>
    </location>
</feature>
<evidence type="ECO:0000256" key="3">
    <source>
        <dbReference type="PROSITE-ProRule" id="PRU00023"/>
    </source>
</evidence>
<comment type="caution">
    <text evidence="4">The sequence shown here is derived from an EMBL/GenBank/DDBJ whole genome shotgun (WGS) entry which is preliminary data.</text>
</comment>
<organism evidence="4 5">
    <name type="scientific">Rhypophila decipiens</name>
    <dbReference type="NCBI Taxonomy" id="261697"/>
    <lineage>
        <taxon>Eukaryota</taxon>
        <taxon>Fungi</taxon>
        <taxon>Dikarya</taxon>
        <taxon>Ascomycota</taxon>
        <taxon>Pezizomycotina</taxon>
        <taxon>Sordariomycetes</taxon>
        <taxon>Sordariomycetidae</taxon>
        <taxon>Sordariales</taxon>
        <taxon>Naviculisporaceae</taxon>
        <taxon>Rhypophila</taxon>
    </lineage>
</organism>
<dbReference type="InterPro" id="IPR036770">
    <property type="entry name" value="Ankyrin_rpt-contain_sf"/>
</dbReference>
<keyword evidence="1" id="KW-0677">Repeat</keyword>
<evidence type="ECO:0000313" key="4">
    <source>
        <dbReference type="EMBL" id="KAK4207180.1"/>
    </source>
</evidence>
<keyword evidence="5" id="KW-1185">Reference proteome</keyword>
<name>A0AAN6XV73_9PEZI</name>
<gene>
    <name evidence="4" type="ORF">QBC37DRAFT_299274</name>
</gene>
<dbReference type="PROSITE" id="PS50088">
    <property type="entry name" value="ANK_REPEAT"/>
    <property type="match status" value="2"/>
</dbReference>
<sequence length="143" mass="15082">VLLEYGADVDAVSREGLSPLSYSTSQGTTRSSVTATLLSYGANPNRRGSGNEGMGALEYLCLKFSEPDKALESTRKLDLLLEAGADIDQRNGSGKSPLLVAAACNDFVYITSLLHRGASVAIADVEGRAVLHHVALEGTWEAI</sequence>
<protein>
    <submittedName>
        <fullName evidence="4">Ankyrin repeat-containing domain protein</fullName>
    </submittedName>
</protein>
<dbReference type="EMBL" id="MU858314">
    <property type="protein sequence ID" value="KAK4207180.1"/>
    <property type="molecule type" value="Genomic_DNA"/>
</dbReference>
<dbReference type="SUPFAM" id="SSF48403">
    <property type="entry name" value="Ankyrin repeat"/>
    <property type="match status" value="1"/>
</dbReference>
<dbReference type="Proteomes" id="UP001301769">
    <property type="component" value="Unassembled WGS sequence"/>
</dbReference>
<dbReference type="InterPro" id="IPR002110">
    <property type="entry name" value="Ankyrin_rpt"/>
</dbReference>
<dbReference type="Gene3D" id="1.25.40.20">
    <property type="entry name" value="Ankyrin repeat-containing domain"/>
    <property type="match status" value="1"/>
</dbReference>
<dbReference type="AlphaFoldDB" id="A0AAN6XV73"/>
<accession>A0AAN6XV73</accession>
<feature type="repeat" description="ANK" evidence="3">
    <location>
        <begin position="15"/>
        <end position="49"/>
    </location>
</feature>
<dbReference type="PANTHER" id="PTHR24198:SF185">
    <property type="entry name" value="ANKYRIN-3"/>
    <property type="match status" value="1"/>
</dbReference>
<dbReference type="PANTHER" id="PTHR24198">
    <property type="entry name" value="ANKYRIN REPEAT AND PROTEIN KINASE DOMAIN-CONTAINING PROTEIN"/>
    <property type="match status" value="1"/>
</dbReference>
<proteinExistence type="predicted"/>
<feature type="repeat" description="ANK" evidence="3">
    <location>
        <begin position="93"/>
        <end position="125"/>
    </location>
</feature>